<evidence type="ECO:0000313" key="1">
    <source>
        <dbReference type="EMBL" id="PYF43614.1"/>
    </source>
</evidence>
<name>A0A318U870_9BACT</name>
<protein>
    <submittedName>
        <fullName evidence="1">Uncharacterized protein</fullName>
    </submittedName>
</protein>
<reference evidence="1 2" key="1">
    <citation type="submission" date="2018-06" db="EMBL/GenBank/DDBJ databases">
        <title>Genomic Encyclopedia of Archaeal and Bacterial Type Strains, Phase II (KMG-II): from individual species to whole genera.</title>
        <authorList>
            <person name="Goeker M."/>
        </authorList>
    </citation>
    <scope>NUCLEOTIDE SEQUENCE [LARGE SCALE GENOMIC DNA]</scope>
    <source>
        <strain evidence="1 2">ATCC 29103</strain>
    </source>
</reference>
<evidence type="ECO:0000313" key="2">
    <source>
        <dbReference type="Proteomes" id="UP000247715"/>
    </source>
</evidence>
<sequence length="234" mass="27661">MKNLLEKEFNDFIDEVAAIRNEDPLKAIYLIDSKRNSFPISKMQNEIEAFREMILFQIKKNQLKTKTNLDTLSLINALKSKKMDYVFMLNYNELKNRDLDQFASEFQYFFNGEGFENAGFQTLIYDLLQTKNIDYDYTVKNQIINPKKDGSFLKNEALAKLEKEIINLFNEDVAKTKIARQVFSAYLFQNWVDILKNQTKNEYKNVIQVTKVLFGEEDEKNLNENEKTLYALFK</sequence>
<dbReference type="EMBL" id="QKLP01000003">
    <property type="protein sequence ID" value="PYF43614.1"/>
    <property type="molecule type" value="Genomic_DNA"/>
</dbReference>
<dbReference type="AlphaFoldDB" id="A0A318U870"/>
<dbReference type="RefSeq" id="WP_110858196.1">
    <property type="nucleotide sequence ID" value="NZ_CP190015.1"/>
</dbReference>
<proteinExistence type="predicted"/>
<comment type="caution">
    <text evidence="1">The sequence shown here is derived from an EMBL/GenBank/DDBJ whole genome shotgun (WGS) entry which is preliminary data.</text>
</comment>
<gene>
    <name evidence="1" type="ORF">BCF88_10338</name>
</gene>
<dbReference type="Proteomes" id="UP000247715">
    <property type="component" value="Unassembled WGS sequence"/>
</dbReference>
<organism evidence="1 2">
    <name type="scientific">Metamycoplasma alkalescens</name>
    <dbReference type="NCBI Taxonomy" id="45363"/>
    <lineage>
        <taxon>Bacteria</taxon>
        <taxon>Bacillati</taxon>
        <taxon>Mycoplasmatota</taxon>
        <taxon>Mycoplasmoidales</taxon>
        <taxon>Metamycoplasmataceae</taxon>
        <taxon>Metamycoplasma</taxon>
    </lineage>
</organism>
<accession>A0A318U870</accession>